<proteinExistence type="predicted"/>
<evidence type="ECO:0000313" key="1">
    <source>
        <dbReference type="EMBL" id="KAI4454398.1"/>
    </source>
</evidence>
<sequence length="169" mass="18467">MCFSHFSITKLSPFVTGQVPARLVLYLLSWSGFLVSFMMRTDINLAIVAMVEEPTQPEKANATDEYCFSSDVVIDDGPTRVVDYGGTLQWSADIQSYVLASFYWAYIVSQVVGGLATQKLGTKRVFGYAQLATAICSLSIPWASETHYAIVIVLRSIQGFASGLATPAM</sequence>
<name>A0ACB9SHW8_HOLOL</name>
<reference evidence="1" key="1">
    <citation type="submission" date="2022-04" db="EMBL/GenBank/DDBJ databases">
        <title>Chromosome-scale genome assembly of Holotrichia oblita Faldermann.</title>
        <authorList>
            <person name="Rongchong L."/>
        </authorList>
    </citation>
    <scope>NUCLEOTIDE SEQUENCE</scope>
    <source>
        <strain evidence="1">81SQS9</strain>
    </source>
</reference>
<evidence type="ECO:0000313" key="2">
    <source>
        <dbReference type="Proteomes" id="UP001056778"/>
    </source>
</evidence>
<keyword evidence="2" id="KW-1185">Reference proteome</keyword>
<comment type="caution">
    <text evidence="1">The sequence shown here is derived from an EMBL/GenBank/DDBJ whole genome shotgun (WGS) entry which is preliminary data.</text>
</comment>
<organism evidence="1 2">
    <name type="scientific">Holotrichia oblita</name>
    <name type="common">Chafer beetle</name>
    <dbReference type="NCBI Taxonomy" id="644536"/>
    <lineage>
        <taxon>Eukaryota</taxon>
        <taxon>Metazoa</taxon>
        <taxon>Ecdysozoa</taxon>
        <taxon>Arthropoda</taxon>
        <taxon>Hexapoda</taxon>
        <taxon>Insecta</taxon>
        <taxon>Pterygota</taxon>
        <taxon>Neoptera</taxon>
        <taxon>Endopterygota</taxon>
        <taxon>Coleoptera</taxon>
        <taxon>Polyphaga</taxon>
        <taxon>Scarabaeiformia</taxon>
        <taxon>Scarabaeidae</taxon>
        <taxon>Melolonthinae</taxon>
        <taxon>Holotrichia</taxon>
    </lineage>
</organism>
<dbReference type="EMBL" id="CM043023">
    <property type="protein sequence ID" value="KAI4454398.1"/>
    <property type="molecule type" value="Genomic_DNA"/>
</dbReference>
<gene>
    <name evidence="1" type="ORF">MML48_9g00004705</name>
</gene>
<dbReference type="Proteomes" id="UP001056778">
    <property type="component" value="Chromosome 9"/>
</dbReference>
<accession>A0ACB9SHW8</accession>
<protein>
    <submittedName>
        <fullName evidence="1">Solute carrier family 17</fullName>
    </submittedName>
</protein>